<dbReference type="InterPro" id="IPR001433">
    <property type="entry name" value="OxRdtase_FAD/NAD-bd"/>
</dbReference>
<dbReference type="SUPFAM" id="SSF63380">
    <property type="entry name" value="Riboflavin synthase domain-like"/>
    <property type="match status" value="1"/>
</dbReference>
<evidence type="ECO:0000256" key="8">
    <source>
        <dbReference type="ARBA" id="ARBA00023014"/>
    </source>
</evidence>
<organism evidence="12 13">
    <name type="scientific">Aromatoleum buckelii</name>
    <dbReference type="NCBI Taxonomy" id="200254"/>
    <lineage>
        <taxon>Bacteria</taxon>
        <taxon>Pseudomonadati</taxon>
        <taxon>Pseudomonadota</taxon>
        <taxon>Betaproteobacteria</taxon>
        <taxon>Rhodocyclales</taxon>
        <taxon>Rhodocyclaceae</taxon>
        <taxon>Aromatoleum</taxon>
    </lineage>
</organism>
<dbReference type="PROSITE" id="PS51379">
    <property type="entry name" value="4FE4S_FER_2"/>
    <property type="match status" value="2"/>
</dbReference>
<dbReference type="InterPro" id="IPR017896">
    <property type="entry name" value="4Fe4S_Fe-S-bd"/>
</dbReference>
<feature type="domain" description="4Fe-4S ferredoxin-type" evidence="10">
    <location>
        <begin position="11"/>
        <end position="40"/>
    </location>
</feature>
<dbReference type="GO" id="GO:0016491">
    <property type="term" value="F:oxidoreductase activity"/>
    <property type="evidence" value="ECO:0007669"/>
    <property type="project" value="UniProtKB-KW"/>
</dbReference>
<evidence type="ECO:0000259" key="11">
    <source>
        <dbReference type="PROSITE" id="PS51384"/>
    </source>
</evidence>
<dbReference type="NCBIfam" id="TIGR03224">
    <property type="entry name" value="benzo_boxA"/>
    <property type="match status" value="1"/>
</dbReference>
<dbReference type="EC" id="1.14.13.208" evidence="9"/>
<keyword evidence="5 9" id="KW-0521">NADP</keyword>
<comment type="caution">
    <text evidence="12">The sequence shown here is derived from an EMBL/GenBank/DDBJ whole genome shotgun (WGS) entry which is preliminary data.</text>
</comment>
<dbReference type="Pfam" id="PF00175">
    <property type="entry name" value="NAD_binding_1"/>
    <property type="match status" value="1"/>
</dbReference>
<dbReference type="InterPro" id="IPR039261">
    <property type="entry name" value="FNR_nucleotide-bd"/>
</dbReference>
<feature type="domain" description="4Fe-4S ferredoxin-type" evidence="10">
    <location>
        <begin position="42"/>
        <end position="69"/>
    </location>
</feature>
<evidence type="ECO:0000256" key="6">
    <source>
        <dbReference type="ARBA" id="ARBA00023002"/>
    </source>
</evidence>
<dbReference type="InterPro" id="IPR017900">
    <property type="entry name" value="4Fe4S_Fe_S_CS"/>
</dbReference>
<protein>
    <recommendedName>
        <fullName evidence="9">Benzoyl-CoA oxygenase component A</fullName>
        <ecNumber evidence="9">1.14.13.208</ecNumber>
    </recommendedName>
</protein>
<evidence type="ECO:0000313" key="12">
    <source>
        <dbReference type="EMBL" id="NMF93081.1"/>
    </source>
</evidence>
<sequence>MNAPVEHAIAKQHLIDPEICIRCNTCEETCPVDAITHDNLNYVVNFDICNGCLACVPPCPTGAIDSWRNVERVKPYSLEEQFKWDVLPDTTELDNVDAPFAVARPEDDLPAEVQHITEVATAGQGGPALAPWSASHPYVNLYAPTRPITATVTGNYRLTDADASSDIHHVVLDFGSTPFPVLEGQSIGIIPPGTDEKGRPHLLRMYSVASPRNGERPHYNNLALTVKRVTEDHEGKPARGIASNYICDLKKGDKVQVTGPYGSTYLMPNHPGSSIMMICTGTGSAPMRAMTERRRRRLAQNEGGELVLFFGARAPAELPYFGPLQKLPKDFIDINFAFSRVPGEPKKYVQDSIRERADKVFRMLNDDNCYIYICGLKGMESGVLEAFRDICRANGADWEALQPKLLANARFHVETY</sequence>
<comment type="catalytic activity">
    <reaction evidence="9">
        <text>benzoyl-CoA + NADPH + O2 + H(+) = 2,3-epoxy-2,3-dihydrobenzoyl-CoA + NADP(+) + H2O</text>
        <dbReference type="Rhea" id="RHEA:48312"/>
        <dbReference type="ChEBI" id="CHEBI:15377"/>
        <dbReference type="ChEBI" id="CHEBI:15378"/>
        <dbReference type="ChEBI" id="CHEBI:15379"/>
        <dbReference type="ChEBI" id="CHEBI:57369"/>
        <dbReference type="ChEBI" id="CHEBI:57783"/>
        <dbReference type="ChEBI" id="CHEBI:58349"/>
        <dbReference type="ChEBI" id="CHEBI:88118"/>
        <dbReference type="EC" id="1.14.13.208"/>
    </reaction>
</comment>
<keyword evidence="7" id="KW-0408">Iron</keyword>
<evidence type="ECO:0000256" key="1">
    <source>
        <dbReference type="ARBA" id="ARBA00001974"/>
    </source>
</evidence>
<gene>
    <name evidence="12" type="primary">boxA</name>
    <name evidence="12" type="ORF">GO608_07035</name>
</gene>
<dbReference type="InterPro" id="IPR001709">
    <property type="entry name" value="Flavoprot_Pyr_Nucl_cyt_Rdtase"/>
</dbReference>
<dbReference type="PROSITE" id="PS51384">
    <property type="entry name" value="FAD_FR"/>
    <property type="match status" value="1"/>
</dbReference>
<dbReference type="SUPFAM" id="SSF54862">
    <property type="entry name" value="4Fe-4S ferredoxins"/>
    <property type="match status" value="1"/>
</dbReference>
<dbReference type="PRINTS" id="PR00371">
    <property type="entry name" value="FPNCR"/>
</dbReference>
<dbReference type="Gene3D" id="3.30.70.20">
    <property type="match status" value="1"/>
</dbReference>
<dbReference type="PROSITE" id="PS00198">
    <property type="entry name" value="4FE4S_FER_1"/>
    <property type="match status" value="2"/>
</dbReference>
<name>A0ABX1N067_9RHOO</name>
<keyword evidence="4 9" id="KW-0274">FAD</keyword>
<dbReference type="RefSeq" id="WP_169198369.1">
    <property type="nucleotide sequence ID" value="NZ_WTVH02000008.1"/>
</dbReference>
<comment type="cofactor">
    <cofactor evidence="1">
        <name>FAD</name>
        <dbReference type="ChEBI" id="CHEBI:57692"/>
    </cofactor>
</comment>
<dbReference type="PANTHER" id="PTHR43314">
    <property type="match status" value="1"/>
</dbReference>
<dbReference type="Pfam" id="PF13187">
    <property type="entry name" value="Fer4_9"/>
    <property type="match status" value="1"/>
</dbReference>
<comment type="subunit">
    <text evidence="9">Homodimer.</text>
</comment>
<evidence type="ECO:0000256" key="4">
    <source>
        <dbReference type="ARBA" id="ARBA00022827"/>
    </source>
</evidence>
<evidence type="ECO:0000256" key="5">
    <source>
        <dbReference type="ARBA" id="ARBA00022857"/>
    </source>
</evidence>
<keyword evidence="6 9" id="KW-0560">Oxidoreductase</keyword>
<evidence type="ECO:0000313" key="13">
    <source>
        <dbReference type="Proteomes" id="UP000601990"/>
    </source>
</evidence>
<reference evidence="12" key="1">
    <citation type="submission" date="2019-12" db="EMBL/GenBank/DDBJ databases">
        <title>Comparative genomics gives insights into the taxonomy of the Azoarcus-Aromatoleum group and reveals separate origins of nif in the plant-associated Azoarcus and non-plant-associated Aromatoleum sub-groups.</title>
        <authorList>
            <person name="Lafos M."/>
            <person name="Maluk M."/>
            <person name="Batista M."/>
            <person name="Junghare M."/>
            <person name="Carmona M."/>
            <person name="Faoro H."/>
            <person name="Cruz L.M."/>
            <person name="Battistoni F."/>
            <person name="De Souza E."/>
            <person name="Pedrosa F."/>
            <person name="Chen W.-M."/>
            <person name="Poole P.S."/>
            <person name="Dixon R.A."/>
            <person name="James E.K."/>
        </authorList>
    </citation>
    <scope>NUCLEOTIDE SEQUENCE</scope>
    <source>
        <strain evidence="12">U120</strain>
    </source>
</reference>
<dbReference type="CDD" id="cd06208">
    <property type="entry name" value="CYPOR_like_FNR"/>
    <property type="match status" value="1"/>
</dbReference>
<dbReference type="Proteomes" id="UP000601990">
    <property type="component" value="Unassembled WGS sequence"/>
</dbReference>
<proteinExistence type="predicted"/>
<dbReference type="PIRSF" id="PIRSF501177">
    <property type="entry name" value="BoxA"/>
    <property type="match status" value="1"/>
</dbReference>
<dbReference type="InterPro" id="IPR015701">
    <property type="entry name" value="FNR"/>
</dbReference>
<keyword evidence="8" id="KW-0411">Iron-sulfur</keyword>
<dbReference type="Gene3D" id="2.40.30.10">
    <property type="entry name" value="Translation factors"/>
    <property type="match status" value="1"/>
</dbReference>
<dbReference type="PIRSF" id="PIRSF000361">
    <property type="entry name" value="Frd-NADP+_RD"/>
    <property type="match status" value="1"/>
</dbReference>
<evidence type="ECO:0000256" key="7">
    <source>
        <dbReference type="ARBA" id="ARBA00023004"/>
    </source>
</evidence>
<evidence type="ECO:0000256" key="2">
    <source>
        <dbReference type="ARBA" id="ARBA00022630"/>
    </source>
</evidence>
<feature type="domain" description="FAD-binding FR-type" evidence="11">
    <location>
        <begin position="145"/>
        <end position="267"/>
    </location>
</feature>
<accession>A0ABX1N067</accession>
<dbReference type="InterPro" id="IPR017927">
    <property type="entry name" value="FAD-bd_FR_type"/>
</dbReference>
<keyword evidence="2 9" id="KW-0285">Flavoprotein</keyword>
<evidence type="ECO:0000256" key="3">
    <source>
        <dbReference type="ARBA" id="ARBA00022723"/>
    </source>
</evidence>
<dbReference type="EMBL" id="WTVH01000010">
    <property type="protein sequence ID" value="NMF93081.1"/>
    <property type="molecule type" value="Genomic_DNA"/>
</dbReference>
<evidence type="ECO:0000256" key="9">
    <source>
        <dbReference type="PIRNR" id="PIRNR000361"/>
    </source>
</evidence>
<keyword evidence="13" id="KW-1185">Reference proteome</keyword>
<dbReference type="Gene3D" id="3.40.50.80">
    <property type="entry name" value="Nucleotide-binding domain of ferredoxin-NADP reductase (FNR) module"/>
    <property type="match status" value="1"/>
</dbReference>
<dbReference type="InterPro" id="IPR017938">
    <property type="entry name" value="Riboflavin_synthase-like_b-brl"/>
</dbReference>
<evidence type="ECO:0000259" key="10">
    <source>
        <dbReference type="PROSITE" id="PS51379"/>
    </source>
</evidence>
<keyword evidence="3" id="KW-0479">Metal-binding</keyword>
<dbReference type="SUPFAM" id="SSF52343">
    <property type="entry name" value="Ferredoxin reductase-like, C-terminal NADP-linked domain"/>
    <property type="match status" value="1"/>
</dbReference>
<dbReference type="InterPro" id="IPR017634">
    <property type="entry name" value="Benzoyl_CoA_Oase_BoxA"/>
</dbReference>